<dbReference type="Pfam" id="PF13298">
    <property type="entry name" value="LigD_N"/>
    <property type="match status" value="1"/>
</dbReference>
<keyword evidence="3 23" id="KW-0436">Ligase</keyword>
<keyword evidence="6" id="KW-0540">Nuclease</keyword>
<sequence length="821" mass="89199">MARGPDPLAAYNAKRDFALTEEPRGKSGAASTTGLRFVVQKHDARRLHYDFRLEWQGVLLSWAVTRGPSPDTREKRLAVRTEDHPLSYRDFEGTIPAKAYGGGTVMLWDEGLWLPENDPAQGLKDGKLGFTLQGQRMTGSWALVRMKNKGEKRENWLLIKHRDSAACDDPDALTDGFDTSVTTGRTMAQIASGAKAKPQRKPSATQGGKRPAFRKPQLATLVSDAPGGDDWIFETKFDGYRCLAALGKGGPRLWTRNGHDWTDRFQSLTAAFGALPCKSALIDGEVMAARIKGSAFSSLQAALAEGRPLVFYAFDLLSLDGKDLTDAPLLDRKARLAKLLDGLPEDGPLRVSTHIPGDGAQILAHACKTGAEGIIAKRAGAPYRGRRTTDWLKVKCTKRQEFVIGGYSPSDKPGRPFASLLVGEMGPEGLRYRGRVGTGFAEGDFDELQAALRTRKTSPFIDVPSDIAAGAVWVTPGTVIEVDFTELTADGHIRHGSYLGLRKDKTAKEVTLEVPRKAPATRSDRVTVAGIAITHPDRLIFPGTTITKVDVARYYDRASARLMDIAGKRPLSLLRLPEGQGGESFFQKHAGAGFPAALHRVEITDSSGGATTAFDATKAAAFVAAAQMGTVEVHIWGARTDRLDRPDRLVFDLDPDEGLGWSDVRRAAFDLRDLLAQLDLATVPVVTGGKGIHVCVCLRRTQGWDTVKLFTKTVAYMMAEREPKRFTAVMSKSKRKGRIFIDWLRNERGATAIAPYAIRARTGGPVAVPVTWDALDEIAGADAFDIDAAIAHLSAPCPYMTALAQPQTLTARTLDALSSLM</sequence>
<dbReference type="SUPFAM" id="SSF56091">
    <property type="entry name" value="DNA ligase/mRNA capping enzyme, catalytic domain"/>
    <property type="match status" value="1"/>
</dbReference>
<keyword evidence="4" id="KW-0808">Transferase</keyword>
<dbReference type="Proteomes" id="UP000183987">
    <property type="component" value="Unassembled WGS sequence"/>
</dbReference>
<dbReference type="STRING" id="366533.SAMN05444339_102270"/>
<evidence type="ECO:0000256" key="14">
    <source>
        <dbReference type="ARBA" id="ARBA00023125"/>
    </source>
</evidence>
<dbReference type="GO" id="GO:0005524">
    <property type="term" value="F:ATP binding"/>
    <property type="evidence" value="ECO:0007669"/>
    <property type="project" value="UniProtKB-KW"/>
</dbReference>
<evidence type="ECO:0000256" key="1">
    <source>
        <dbReference type="ARBA" id="ARBA00001936"/>
    </source>
</evidence>
<reference evidence="24" key="1">
    <citation type="submission" date="2016-11" db="EMBL/GenBank/DDBJ databases">
        <authorList>
            <person name="Varghese N."/>
            <person name="Submissions S."/>
        </authorList>
    </citation>
    <scope>NUCLEOTIDE SEQUENCE [LARGE SCALE GENOMIC DNA]</scope>
    <source>
        <strain evidence="24">DSM 29326</strain>
    </source>
</reference>
<evidence type="ECO:0000259" key="22">
    <source>
        <dbReference type="PROSITE" id="PS50160"/>
    </source>
</evidence>
<dbReference type="GO" id="GO:0003887">
    <property type="term" value="F:DNA-directed DNA polymerase activity"/>
    <property type="evidence" value="ECO:0007669"/>
    <property type="project" value="UniProtKB-KW"/>
</dbReference>
<dbReference type="CDD" id="cd07906">
    <property type="entry name" value="Adenylation_DNA_ligase_LigD_LigC"/>
    <property type="match status" value="1"/>
</dbReference>
<dbReference type="Pfam" id="PF01068">
    <property type="entry name" value="DNA_ligase_A_M"/>
    <property type="match status" value="1"/>
</dbReference>
<dbReference type="InterPro" id="IPR014143">
    <property type="entry name" value="NHEJ_ligase_prk"/>
</dbReference>
<dbReference type="CDD" id="cd07971">
    <property type="entry name" value="OBF_DNA_ligase_LigD"/>
    <property type="match status" value="1"/>
</dbReference>
<dbReference type="NCBIfam" id="TIGR02776">
    <property type="entry name" value="NHEJ_ligase_prk"/>
    <property type="match status" value="1"/>
</dbReference>
<dbReference type="InterPro" id="IPR012310">
    <property type="entry name" value="DNA_ligase_ATP-dep_cent"/>
</dbReference>
<dbReference type="InterPro" id="IPR012340">
    <property type="entry name" value="NA-bd_OB-fold"/>
</dbReference>
<dbReference type="InterPro" id="IPR012309">
    <property type="entry name" value="DNA_ligase_ATP-dep_C"/>
</dbReference>
<keyword evidence="18" id="KW-0511">Multifunctional enzyme</keyword>
<dbReference type="NCBIfam" id="TIGR02779">
    <property type="entry name" value="NHEJ_ligase_lig"/>
    <property type="match status" value="1"/>
</dbReference>
<dbReference type="PANTHER" id="PTHR42705">
    <property type="entry name" value="BIFUNCTIONAL NON-HOMOLOGOUS END JOINING PROTEIN LIGD"/>
    <property type="match status" value="1"/>
</dbReference>
<dbReference type="SUPFAM" id="SSF50249">
    <property type="entry name" value="Nucleic acid-binding proteins"/>
    <property type="match status" value="1"/>
</dbReference>
<dbReference type="GO" id="GO:0004527">
    <property type="term" value="F:exonuclease activity"/>
    <property type="evidence" value="ECO:0007669"/>
    <property type="project" value="UniProtKB-KW"/>
</dbReference>
<evidence type="ECO:0000256" key="11">
    <source>
        <dbReference type="ARBA" id="ARBA00022839"/>
    </source>
</evidence>
<feature type="domain" description="ATP-dependent DNA ligase family profile" evidence="22">
    <location>
        <begin position="311"/>
        <end position="395"/>
    </location>
</feature>
<dbReference type="InterPro" id="IPR014145">
    <property type="entry name" value="LigD_pol_dom"/>
</dbReference>
<evidence type="ECO:0000256" key="15">
    <source>
        <dbReference type="ARBA" id="ARBA00023172"/>
    </source>
</evidence>
<evidence type="ECO:0000256" key="20">
    <source>
        <dbReference type="ARBA" id="ARBA00034003"/>
    </source>
</evidence>
<keyword evidence="9" id="KW-0227">DNA damage</keyword>
<dbReference type="InterPro" id="IPR014146">
    <property type="entry name" value="LigD_ligase_dom"/>
</dbReference>
<keyword evidence="7" id="KW-0479">Metal-binding</keyword>
<dbReference type="GO" id="GO:0006310">
    <property type="term" value="P:DNA recombination"/>
    <property type="evidence" value="ECO:0007669"/>
    <property type="project" value="UniProtKB-KW"/>
</dbReference>
<comment type="cofactor">
    <cofactor evidence="1">
        <name>Mn(2+)</name>
        <dbReference type="ChEBI" id="CHEBI:29035"/>
    </cofactor>
</comment>
<keyword evidence="24" id="KW-1185">Reference proteome</keyword>
<protein>
    <recommendedName>
        <fullName evidence="2">DNA ligase (ATP)</fullName>
        <ecNumber evidence="2">6.5.1.1</ecNumber>
    </recommendedName>
    <alternativeName>
        <fullName evidence="19">NHEJ DNA polymerase</fullName>
    </alternativeName>
</protein>
<dbReference type="NCBIfam" id="TIGR02777">
    <property type="entry name" value="LigD_PE_dom"/>
    <property type="match status" value="1"/>
</dbReference>
<dbReference type="InterPro" id="IPR052171">
    <property type="entry name" value="NHEJ_LigD"/>
</dbReference>
<evidence type="ECO:0000256" key="16">
    <source>
        <dbReference type="ARBA" id="ARBA00023204"/>
    </source>
</evidence>
<evidence type="ECO:0000256" key="6">
    <source>
        <dbReference type="ARBA" id="ARBA00022722"/>
    </source>
</evidence>
<dbReference type="RefSeq" id="WP_072856404.1">
    <property type="nucleotide sequence ID" value="NZ_FQUE01000002.1"/>
</dbReference>
<dbReference type="GO" id="GO:0046872">
    <property type="term" value="F:metal ion binding"/>
    <property type="evidence" value="ECO:0007669"/>
    <property type="project" value="UniProtKB-KW"/>
</dbReference>
<feature type="region of interest" description="Disordered" evidence="21">
    <location>
        <begin position="191"/>
        <end position="215"/>
    </location>
</feature>
<keyword evidence="5" id="KW-0548">Nucleotidyltransferase</keyword>
<dbReference type="PROSITE" id="PS50160">
    <property type="entry name" value="DNA_LIGASE_A3"/>
    <property type="match status" value="1"/>
</dbReference>
<evidence type="ECO:0000256" key="19">
    <source>
        <dbReference type="ARBA" id="ARBA00029943"/>
    </source>
</evidence>
<keyword evidence="14" id="KW-0238">DNA-binding</keyword>
<evidence type="ECO:0000256" key="5">
    <source>
        <dbReference type="ARBA" id="ARBA00022695"/>
    </source>
</evidence>
<evidence type="ECO:0000256" key="7">
    <source>
        <dbReference type="ARBA" id="ARBA00022723"/>
    </source>
</evidence>
<name>A0A1M4WXF2_LOKAT</name>
<dbReference type="Gene3D" id="2.40.50.140">
    <property type="entry name" value="Nucleic acid-binding proteins"/>
    <property type="match status" value="1"/>
</dbReference>
<dbReference type="EMBL" id="FQUE01000002">
    <property type="protein sequence ID" value="SHE85909.1"/>
    <property type="molecule type" value="Genomic_DNA"/>
</dbReference>
<evidence type="ECO:0000256" key="8">
    <source>
        <dbReference type="ARBA" id="ARBA00022741"/>
    </source>
</evidence>
<dbReference type="Gene3D" id="3.30.470.30">
    <property type="entry name" value="DNA ligase/mRNA capping enzyme"/>
    <property type="match status" value="1"/>
</dbReference>
<keyword evidence="15" id="KW-0233">DNA recombination</keyword>
<comment type="catalytic activity">
    <reaction evidence="20">
        <text>ATP + (deoxyribonucleotide)n-3'-hydroxyl + 5'-phospho-(deoxyribonucleotide)m = (deoxyribonucleotide)n+m + AMP + diphosphate.</text>
        <dbReference type="EC" id="6.5.1.1"/>
    </reaction>
</comment>
<keyword evidence="11" id="KW-0269">Exonuclease</keyword>
<evidence type="ECO:0000256" key="4">
    <source>
        <dbReference type="ARBA" id="ARBA00022679"/>
    </source>
</evidence>
<keyword evidence="12" id="KW-0067">ATP-binding</keyword>
<dbReference type="Gene3D" id="3.90.920.10">
    <property type="entry name" value="DNA primase, PRIM domain"/>
    <property type="match status" value="1"/>
</dbReference>
<evidence type="ECO:0000256" key="17">
    <source>
        <dbReference type="ARBA" id="ARBA00023211"/>
    </source>
</evidence>
<evidence type="ECO:0000256" key="10">
    <source>
        <dbReference type="ARBA" id="ARBA00022801"/>
    </source>
</evidence>
<organism evidence="23 24">
    <name type="scientific">Loktanella atrilutea</name>
    <dbReference type="NCBI Taxonomy" id="366533"/>
    <lineage>
        <taxon>Bacteria</taxon>
        <taxon>Pseudomonadati</taxon>
        <taxon>Pseudomonadota</taxon>
        <taxon>Alphaproteobacteria</taxon>
        <taxon>Rhodobacterales</taxon>
        <taxon>Roseobacteraceae</taxon>
        <taxon>Loktanella</taxon>
    </lineage>
</organism>
<dbReference type="NCBIfam" id="TIGR02778">
    <property type="entry name" value="ligD_pol"/>
    <property type="match status" value="1"/>
</dbReference>
<evidence type="ECO:0000256" key="9">
    <source>
        <dbReference type="ARBA" id="ARBA00022763"/>
    </source>
</evidence>
<dbReference type="Gene3D" id="3.30.1490.70">
    <property type="match status" value="1"/>
</dbReference>
<gene>
    <name evidence="23" type="ORF">SAMN05444339_102270</name>
</gene>
<keyword evidence="16" id="KW-0234">DNA repair</keyword>
<keyword evidence="17" id="KW-0464">Manganese</keyword>
<evidence type="ECO:0000313" key="24">
    <source>
        <dbReference type="Proteomes" id="UP000183987"/>
    </source>
</evidence>
<dbReference type="GO" id="GO:0003910">
    <property type="term" value="F:DNA ligase (ATP) activity"/>
    <property type="evidence" value="ECO:0007669"/>
    <property type="project" value="UniProtKB-EC"/>
</dbReference>
<dbReference type="Pfam" id="PF21686">
    <property type="entry name" value="LigD_Prim-Pol"/>
    <property type="match status" value="1"/>
</dbReference>
<dbReference type="InterPro" id="IPR014144">
    <property type="entry name" value="LigD_PE_domain"/>
</dbReference>
<dbReference type="GO" id="GO:0003677">
    <property type="term" value="F:DNA binding"/>
    <property type="evidence" value="ECO:0007669"/>
    <property type="project" value="UniProtKB-KW"/>
</dbReference>
<evidence type="ECO:0000256" key="18">
    <source>
        <dbReference type="ARBA" id="ARBA00023268"/>
    </source>
</evidence>
<dbReference type="GO" id="GO:0006281">
    <property type="term" value="P:DNA repair"/>
    <property type="evidence" value="ECO:0007669"/>
    <property type="project" value="UniProtKB-KW"/>
</dbReference>
<evidence type="ECO:0000256" key="2">
    <source>
        <dbReference type="ARBA" id="ARBA00012727"/>
    </source>
</evidence>
<evidence type="ECO:0000256" key="3">
    <source>
        <dbReference type="ARBA" id="ARBA00022598"/>
    </source>
</evidence>
<dbReference type="Pfam" id="PF04679">
    <property type="entry name" value="DNA_ligase_A_C"/>
    <property type="match status" value="1"/>
</dbReference>
<dbReference type="PANTHER" id="PTHR42705:SF2">
    <property type="entry name" value="BIFUNCTIONAL NON-HOMOLOGOUS END JOINING PROTEIN LIGD"/>
    <property type="match status" value="1"/>
</dbReference>
<accession>A0A1M4WXF2</accession>
<evidence type="ECO:0000313" key="23">
    <source>
        <dbReference type="EMBL" id="SHE85909.1"/>
    </source>
</evidence>
<evidence type="ECO:0000256" key="13">
    <source>
        <dbReference type="ARBA" id="ARBA00022932"/>
    </source>
</evidence>
<evidence type="ECO:0000256" key="12">
    <source>
        <dbReference type="ARBA" id="ARBA00022840"/>
    </source>
</evidence>
<dbReference type="OrthoDB" id="9802472at2"/>
<dbReference type="AlphaFoldDB" id="A0A1M4WXF2"/>
<keyword evidence="13" id="KW-0239">DNA-directed DNA polymerase</keyword>
<keyword evidence="10" id="KW-0378">Hydrolase</keyword>
<dbReference type="EC" id="6.5.1.1" evidence="2"/>
<evidence type="ECO:0000256" key="21">
    <source>
        <dbReference type="SAM" id="MobiDB-lite"/>
    </source>
</evidence>
<proteinExistence type="predicted"/>
<keyword evidence="8" id="KW-0547">Nucleotide-binding</keyword>